<keyword evidence="1" id="KW-0812">Transmembrane</keyword>
<reference evidence="2 3" key="1">
    <citation type="submission" date="2019-03" db="EMBL/GenBank/DDBJ databases">
        <title>Draft genome sequences of novel Actinobacteria.</title>
        <authorList>
            <person name="Sahin N."/>
            <person name="Ay H."/>
            <person name="Saygin H."/>
        </authorList>
    </citation>
    <scope>NUCLEOTIDE SEQUENCE [LARGE SCALE GENOMIC DNA]</scope>
    <source>
        <strain evidence="2 3">DSM 45347</strain>
    </source>
</reference>
<dbReference type="EMBL" id="SMJW01000013">
    <property type="protein sequence ID" value="TDC19039.1"/>
    <property type="molecule type" value="Genomic_DNA"/>
</dbReference>
<sequence length="244" mass="24852">MRTPGPDVRVRTAVLTVPACVLVVVAGMLVLKGMYDWSGRPAHVEVRPFQQDRVVVYLAAGAVAAGALLFLLAGERGPALAVLVTALVPVLLIAPGIARDSTAFFPCLITVPVGAAMALRTLLMPKTPVTLLAVAAFAVVAVAGSLLLAAVSDAVPFMSSFSEEEARRQASARLVAGLAGLALAAAPVLLLLAGHRVAAVLAAPFALAALITVVDTQTLAPWAAFAVAGPPAMGASVHVLFTDR</sequence>
<dbReference type="Proteomes" id="UP000295431">
    <property type="component" value="Unassembled WGS sequence"/>
</dbReference>
<proteinExistence type="predicted"/>
<feature type="transmembrane region" description="Helical" evidence="1">
    <location>
        <begin position="197"/>
        <end position="214"/>
    </location>
</feature>
<feature type="transmembrane region" description="Helical" evidence="1">
    <location>
        <begin position="54"/>
        <end position="72"/>
    </location>
</feature>
<feature type="transmembrane region" description="Helical" evidence="1">
    <location>
        <begin position="79"/>
        <end position="97"/>
    </location>
</feature>
<accession>A0A4R4PAG8</accession>
<organism evidence="2 3">
    <name type="scientific">Actinomadura bangladeshensis</name>
    <dbReference type="NCBI Taxonomy" id="453573"/>
    <lineage>
        <taxon>Bacteria</taxon>
        <taxon>Bacillati</taxon>
        <taxon>Actinomycetota</taxon>
        <taxon>Actinomycetes</taxon>
        <taxon>Streptosporangiales</taxon>
        <taxon>Thermomonosporaceae</taxon>
        <taxon>Actinomadura</taxon>
    </lineage>
</organism>
<feature type="transmembrane region" description="Helical" evidence="1">
    <location>
        <begin position="220"/>
        <end position="241"/>
    </location>
</feature>
<feature type="transmembrane region" description="Helical" evidence="1">
    <location>
        <begin position="171"/>
        <end position="192"/>
    </location>
</feature>
<protein>
    <submittedName>
        <fullName evidence="2">Uncharacterized protein</fullName>
    </submittedName>
</protein>
<keyword evidence="1" id="KW-1133">Transmembrane helix</keyword>
<evidence type="ECO:0000256" key="1">
    <source>
        <dbReference type="SAM" id="Phobius"/>
    </source>
</evidence>
<comment type="caution">
    <text evidence="2">The sequence shown here is derived from an EMBL/GenBank/DDBJ whole genome shotgun (WGS) entry which is preliminary data.</text>
</comment>
<name>A0A4R4PAG8_9ACTN</name>
<gene>
    <name evidence="2" type="ORF">E1284_04715</name>
</gene>
<evidence type="ECO:0000313" key="3">
    <source>
        <dbReference type="Proteomes" id="UP000295431"/>
    </source>
</evidence>
<feature type="transmembrane region" description="Helical" evidence="1">
    <location>
        <begin position="12"/>
        <end position="34"/>
    </location>
</feature>
<keyword evidence="1" id="KW-0472">Membrane</keyword>
<dbReference type="AlphaFoldDB" id="A0A4R4PAG8"/>
<feature type="transmembrane region" description="Helical" evidence="1">
    <location>
        <begin position="103"/>
        <end position="123"/>
    </location>
</feature>
<feature type="transmembrane region" description="Helical" evidence="1">
    <location>
        <begin position="130"/>
        <end position="151"/>
    </location>
</feature>
<evidence type="ECO:0000313" key="2">
    <source>
        <dbReference type="EMBL" id="TDC19039.1"/>
    </source>
</evidence>
<dbReference type="OrthoDB" id="3482040at2"/>
<dbReference type="RefSeq" id="WP_131937423.1">
    <property type="nucleotide sequence ID" value="NZ_BAAAMX010000011.1"/>
</dbReference>
<keyword evidence="3" id="KW-1185">Reference proteome</keyword>